<dbReference type="Proteomes" id="UP000235728">
    <property type="component" value="Unassembled WGS sequence"/>
</dbReference>
<dbReference type="AlphaFoldDB" id="A0A2N6NMI3"/>
<evidence type="ECO:0000313" key="1">
    <source>
        <dbReference type="EMBL" id="PMB68480.1"/>
    </source>
</evidence>
<protein>
    <submittedName>
        <fullName evidence="1">Uncharacterized protein</fullName>
    </submittedName>
</protein>
<reference evidence="1 2" key="1">
    <citation type="journal article" date="2016" name="Appl. Microbiol. Biotechnol.">
        <title>Characterization of T-DNA insertion mutants with decreased virulence in the entomopathogenic fungus Beauveria bassiana JEF-007.</title>
        <authorList>
            <person name="Kim S."/>
            <person name="Lee S.J."/>
            <person name="Nai Y.S."/>
            <person name="Yu J.S."/>
            <person name="Lee M.R."/>
            <person name="Yang Y.T."/>
            <person name="Kim J.S."/>
        </authorList>
    </citation>
    <scope>NUCLEOTIDE SEQUENCE [LARGE SCALE GENOMIC DNA]</scope>
    <source>
        <strain evidence="1 2">JEF-007</strain>
    </source>
</reference>
<organism evidence="1 2">
    <name type="scientific">Beauveria bassiana</name>
    <name type="common">White muscardine disease fungus</name>
    <name type="synonym">Tritirachium shiotae</name>
    <dbReference type="NCBI Taxonomy" id="176275"/>
    <lineage>
        <taxon>Eukaryota</taxon>
        <taxon>Fungi</taxon>
        <taxon>Dikarya</taxon>
        <taxon>Ascomycota</taxon>
        <taxon>Pezizomycotina</taxon>
        <taxon>Sordariomycetes</taxon>
        <taxon>Hypocreomycetidae</taxon>
        <taxon>Hypocreales</taxon>
        <taxon>Cordycipitaceae</taxon>
        <taxon>Beauveria</taxon>
    </lineage>
</organism>
<comment type="caution">
    <text evidence="1">The sequence shown here is derived from an EMBL/GenBank/DDBJ whole genome shotgun (WGS) entry which is preliminary data.</text>
</comment>
<sequence length="75" mass="8342">MTRVHPSAKLILSYSSTPGRGTQSLLLTPGVNCEFYRASNCQDFDPVAIFQSQSRIRITAYSIRCSKNSPNDDDD</sequence>
<gene>
    <name evidence="1" type="ORF">BM221_005059</name>
</gene>
<evidence type="ECO:0000313" key="2">
    <source>
        <dbReference type="Proteomes" id="UP000235728"/>
    </source>
</evidence>
<dbReference type="EMBL" id="MRVG01000005">
    <property type="protein sequence ID" value="PMB68480.1"/>
    <property type="molecule type" value="Genomic_DNA"/>
</dbReference>
<accession>A0A2N6NMI3</accession>
<proteinExistence type="predicted"/>
<name>A0A2N6NMI3_BEABA</name>